<dbReference type="SUPFAM" id="SSF47413">
    <property type="entry name" value="lambda repressor-like DNA-binding domains"/>
    <property type="match status" value="1"/>
</dbReference>
<evidence type="ECO:0000313" key="4">
    <source>
        <dbReference type="EMBL" id="RZQ52107.1"/>
    </source>
</evidence>
<dbReference type="EMBL" id="PPSX01000065">
    <property type="protein sequence ID" value="RZQ52107.1"/>
    <property type="molecule type" value="Genomic_DNA"/>
</dbReference>
<reference evidence="4 5" key="1">
    <citation type="submission" date="2018-01" db="EMBL/GenBank/DDBJ databases">
        <title>Co-occurrence of chitin degradation, pigmentation and bioactivity in marine Pseudoalteromonas.</title>
        <authorList>
            <person name="Paulsen S."/>
            <person name="Gram L."/>
            <person name="Machado H."/>
        </authorList>
    </citation>
    <scope>NUCLEOTIDE SEQUENCE [LARGE SCALE GENOMIC DNA]</scope>
    <source>
        <strain evidence="4 5">S3898</strain>
    </source>
</reference>
<dbReference type="GO" id="GO:0003700">
    <property type="term" value="F:DNA-binding transcription factor activity"/>
    <property type="evidence" value="ECO:0007669"/>
    <property type="project" value="TreeGrafter"/>
</dbReference>
<dbReference type="InterPro" id="IPR050807">
    <property type="entry name" value="TransReg_Diox_bact_type"/>
</dbReference>
<evidence type="ECO:0000259" key="3">
    <source>
        <dbReference type="PROSITE" id="PS50943"/>
    </source>
</evidence>
<proteinExistence type="predicted"/>
<feature type="domain" description="HTH cro/C1-type" evidence="3">
    <location>
        <begin position="25"/>
        <end position="79"/>
    </location>
</feature>
<dbReference type="PROSITE" id="PS50943">
    <property type="entry name" value="HTH_CROC1"/>
    <property type="match status" value="1"/>
</dbReference>
<dbReference type="PANTHER" id="PTHR46797:SF1">
    <property type="entry name" value="METHYLPHOSPHONATE SYNTHASE"/>
    <property type="match status" value="1"/>
</dbReference>
<keyword evidence="2" id="KW-0812">Transmembrane</keyword>
<protein>
    <submittedName>
        <fullName evidence="4">Transcriptional regulator</fullName>
    </submittedName>
</protein>
<keyword evidence="2" id="KW-0472">Membrane</keyword>
<dbReference type="Gene3D" id="1.10.260.40">
    <property type="entry name" value="lambda repressor-like DNA-binding domains"/>
    <property type="match status" value="1"/>
</dbReference>
<dbReference type="GO" id="GO:0003677">
    <property type="term" value="F:DNA binding"/>
    <property type="evidence" value="ECO:0007669"/>
    <property type="project" value="UniProtKB-KW"/>
</dbReference>
<evidence type="ECO:0000256" key="1">
    <source>
        <dbReference type="ARBA" id="ARBA00023125"/>
    </source>
</evidence>
<dbReference type="InterPro" id="IPR010982">
    <property type="entry name" value="Lambda_DNA-bd_dom_sf"/>
</dbReference>
<accession>A0A4Q7IM85</accession>
<dbReference type="Pfam" id="PF01381">
    <property type="entry name" value="HTH_3"/>
    <property type="match status" value="1"/>
</dbReference>
<dbReference type="AlphaFoldDB" id="A0A4Q7IM85"/>
<name>A0A4Q7IM85_9GAMM</name>
<dbReference type="InterPro" id="IPR001387">
    <property type="entry name" value="Cro/C1-type_HTH"/>
</dbReference>
<dbReference type="SMART" id="SM00530">
    <property type="entry name" value="HTH_XRE"/>
    <property type="match status" value="1"/>
</dbReference>
<dbReference type="PANTHER" id="PTHR46797">
    <property type="entry name" value="HTH-TYPE TRANSCRIPTIONAL REGULATOR"/>
    <property type="match status" value="1"/>
</dbReference>
<dbReference type="Proteomes" id="UP000291338">
    <property type="component" value="Unassembled WGS sequence"/>
</dbReference>
<dbReference type="CDD" id="cd00093">
    <property type="entry name" value="HTH_XRE"/>
    <property type="match status" value="1"/>
</dbReference>
<feature type="transmembrane region" description="Helical" evidence="2">
    <location>
        <begin position="226"/>
        <end position="245"/>
    </location>
</feature>
<keyword evidence="2" id="KW-1133">Transmembrane helix</keyword>
<organism evidence="4 5">
    <name type="scientific">Pseudoalteromonas phenolica</name>
    <dbReference type="NCBI Taxonomy" id="161398"/>
    <lineage>
        <taxon>Bacteria</taxon>
        <taxon>Pseudomonadati</taxon>
        <taxon>Pseudomonadota</taxon>
        <taxon>Gammaproteobacteria</taxon>
        <taxon>Alteromonadales</taxon>
        <taxon>Pseudoalteromonadaceae</taxon>
        <taxon>Pseudoalteromonas</taxon>
    </lineage>
</organism>
<dbReference type="GO" id="GO:0005829">
    <property type="term" value="C:cytosol"/>
    <property type="evidence" value="ECO:0007669"/>
    <property type="project" value="TreeGrafter"/>
</dbReference>
<keyword evidence="1" id="KW-0238">DNA-binding</keyword>
<evidence type="ECO:0000313" key="5">
    <source>
        <dbReference type="Proteomes" id="UP000291338"/>
    </source>
</evidence>
<sequence length="254" mass="29414">MDELPRIRRQLPQQQESVMTLGQYIKQLRTDMELSQPQFAERMQVEQSYLSKLENDKSTPSNEVFRQLLSALSMDVDVFMSGLKDKGNMASLRQIPDLDSWYASQQVTSERKQRTLLYSAMLLIAFGVASFYVGFQKLLLSETQYEYRSDGIILAGEPEDIFRVWSRLTGSPEERKQKGQEMLKREKISTQLTFEYQGKYLVLDTQSGKRKYYLQGEQAKTRIGNVMLQFIGLFSAVMGLVLLFIEPKLSRQKV</sequence>
<evidence type="ECO:0000256" key="2">
    <source>
        <dbReference type="SAM" id="Phobius"/>
    </source>
</evidence>
<feature type="transmembrane region" description="Helical" evidence="2">
    <location>
        <begin position="116"/>
        <end position="135"/>
    </location>
</feature>
<comment type="caution">
    <text evidence="4">The sequence shown here is derived from an EMBL/GenBank/DDBJ whole genome shotgun (WGS) entry which is preliminary data.</text>
</comment>
<gene>
    <name evidence="4" type="ORF">C1E23_15950</name>
</gene>